<evidence type="ECO:0000313" key="2">
    <source>
        <dbReference type="EMBL" id="CAK9168773.1"/>
    </source>
</evidence>
<feature type="region of interest" description="Disordered" evidence="1">
    <location>
        <begin position="142"/>
        <end position="223"/>
    </location>
</feature>
<feature type="compositionally biased region" description="Low complexity" evidence="1">
    <location>
        <begin position="142"/>
        <end position="159"/>
    </location>
</feature>
<evidence type="ECO:0000313" key="3">
    <source>
        <dbReference type="Proteomes" id="UP001642360"/>
    </source>
</evidence>
<accession>A0ABC8THA5</accession>
<name>A0ABC8THA5_9AQUA</name>
<protein>
    <submittedName>
        <fullName evidence="2">Uncharacterized protein</fullName>
    </submittedName>
</protein>
<sequence length="381" mass="39270">MGVTEGERECGNEVGVRHHLGRRSLAMGDASRLLRLGGLEGHLISADVEERGGDVRDALCGASDVLGMRGDSEAGEKTGSCMGNSFREAGLGLGLGRQCTDLGVDAIPSELPSGATIRDNLDSTKFCEKALGSVCGCTTRLSGGRRPLRPLGDGGPRPSMLGHGALEVSNAGRKPGGKGDTRSSAKRRDVTPDKGTTRNDPQDSQRDKGTVEGDGSKGRLGGLEGHLISADVEERGGDVRDALCGASDVLGMRGDSEAGEKTGSCMGNSFREAGLGLGLGRQCTDLGVDAIPSELPSGATIRDNLDSTKFCEKALGSVCGCTTRLSGGRRPLRPLGDGGPRPSMLGHGALEVSNAGRKPGGKGDTRSSAKRRECDAFSLVR</sequence>
<dbReference type="Proteomes" id="UP001642360">
    <property type="component" value="Unassembled WGS sequence"/>
</dbReference>
<organism evidence="2 3">
    <name type="scientific">Ilex paraguariensis</name>
    <name type="common">yerba mate</name>
    <dbReference type="NCBI Taxonomy" id="185542"/>
    <lineage>
        <taxon>Eukaryota</taxon>
        <taxon>Viridiplantae</taxon>
        <taxon>Streptophyta</taxon>
        <taxon>Embryophyta</taxon>
        <taxon>Tracheophyta</taxon>
        <taxon>Spermatophyta</taxon>
        <taxon>Magnoliopsida</taxon>
        <taxon>eudicotyledons</taxon>
        <taxon>Gunneridae</taxon>
        <taxon>Pentapetalae</taxon>
        <taxon>asterids</taxon>
        <taxon>campanulids</taxon>
        <taxon>Aquifoliales</taxon>
        <taxon>Aquifoliaceae</taxon>
        <taxon>Ilex</taxon>
    </lineage>
</organism>
<dbReference type="AlphaFoldDB" id="A0ABC8THA5"/>
<evidence type="ECO:0000256" key="1">
    <source>
        <dbReference type="SAM" id="MobiDB-lite"/>
    </source>
</evidence>
<feature type="compositionally biased region" description="Basic and acidic residues" evidence="1">
    <location>
        <begin position="361"/>
        <end position="375"/>
    </location>
</feature>
<proteinExistence type="predicted"/>
<comment type="caution">
    <text evidence="2">The sequence shown here is derived from an EMBL/GenBank/DDBJ whole genome shotgun (WGS) entry which is preliminary data.</text>
</comment>
<feature type="region of interest" description="Disordered" evidence="1">
    <location>
        <begin position="329"/>
        <end position="381"/>
    </location>
</feature>
<keyword evidence="3" id="KW-1185">Reference proteome</keyword>
<gene>
    <name evidence="2" type="ORF">ILEXP_LOCUS38186</name>
</gene>
<reference evidence="2 3" key="1">
    <citation type="submission" date="2024-02" db="EMBL/GenBank/DDBJ databases">
        <authorList>
            <person name="Vignale AGUSTIN F."/>
            <person name="Sosa J E."/>
            <person name="Modenutti C."/>
        </authorList>
    </citation>
    <scope>NUCLEOTIDE SEQUENCE [LARGE SCALE GENOMIC DNA]</scope>
</reference>
<dbReference type="EMBL" id="CAUOFW020005158">
    <property type="protein sequence ID" value="CAK9168773.1"/>
    <property type="molecule type" value="Genomic_DNA"/>
</dbReference>
<feature type="compositionally biased region" description="Basic and acidic residues" evidence="1">
    <location>
        <begin position="177"/>
        <end position="217"/>
    </location>
</feature>
<feature type="compositionally biased region" description="Low complexity" evidence="1">
    <location>
        <begin position="329"/>
        <end position="343"/>
    </location>
</feature>